<feature type="domain" description="Flagellar hook protein FlgE/F/G-like D1" evidence="9">
    <location>
        <begin position="84"/>
        <end position="128"/>
    </location>
</feature>
<comment type="function">
    <text evidence="5">A flexible structure which links the flagellar filament to the drive apparatus in the basal body.</text>
</comment>
<comment type="similarity">
    <text evidence="2 5">Belongs to the flagella basal body rod proteins family.</text>
</comment>
<feature type="domain" description="Flagellar hook protein FlgE D2" evidence="8">
    <location>
        <begin position="193"/>
        <end position="316"/>
    </location>
</feature>
<keyword evidence="4 5" id="KW-0975">Bacterial flagellum</keyword>
<dbReference type="Pfam" id="PF06429">
    <property type="entry name" value="Flg_bbr_C"/>
    <property type="match status" value="1"/>
</dbReference>
<evidence type="ECO:0000259" key="6">
    <source>
        <dbReference type="Pfam" id="PF00460"/>
    </source>
</evidence>
<keyword evidence="11" id="KW-1185">Reference proteome</keyword>
<evidence type="ECO:0000256" key="2">
    <source>
        <dbReference type="ARBA" id="ARBA00009677"/>
    </source>
</evidence>
<evidence type="ECO:0000313" key="10">
    <source>
        <dbReference type="EMBL" id="GAA3699354.1"/>
    </source>
</evidence>
<evidence type="ECO:0000256" key="1">
    <source>
        <dbReference type="ARBA" id="ARBA00004117"/>
    </source>
</evidence>
<dbReference type="Pfam" id="PF00460">
    <property type="entry name" value="Flg_bb_rod"/>
    <property type="match status" value="1"/>
</dbReference>
<dbReference type="Pfam" id="PF22692">
    <property type="entry name" value="LlgE_F_G_D1"/>
    <property type="match status" value="1"/>
</dbReference>
<feature type="domain" description="Flagellar basal body rod protein N-terminal" evidence="6">
    <location>
        <begin position="8"/>
        <end position="35"/>
    </location>
</feature>
<accession>A0ABP7D4V8</accession>
<evidence type="ECO:0000256" key="4">
    <source>
        <dbReference type="ARBA" id="ARBA00023143"/>
    </source>
</evidence>
<evidence type="ECO:0000256" key="3">
    <source>
        <dbReference type="ARBA" id="ARBA00019015"/>
    </source>
</evidence>
<protein>
    <recommendedName>
        <fullName evidence="3 5">Flagellar hook protein FlgE</fullName>
    </recommendedName>
</protein>
<comment type="caution">
    <text evidence="10">The sequence shown here is derived from an EMBL/GenBank/DDBJ whole genome shotgun (WGS) entry which is preliminary data.</text>
</comment>
<dbReference type="InterPro" id="IPR037058">
    <property type="entry name" value="Falgellar_hook_FlgE_sf"/>
</dbReference>
<evidence type="ECO:0000259" key="7">
    <source>
        <dbReference type="Pfam" id="PF06429"/>
    </source>
</evidence>
<dbReference type="PANTHER" id="PTHR30435">
    <property type="entry name" value="FLAGELLAR PROTEIN"/>
    <property type="match status" value="1"/>
</dbReference>
<name>A0ABP7D4V8_9SPHN</name>
<dbReference type="InterPro" id="IPR020013">
    <property type="entry name" value="Flagellar_FlgE/F/G"/>
</dbReference>
<evidence type="ECO:0000259" key="8">
    <source>
        <dbReference type="Pfam" id="PF07559"/>
    </source>
</evidence>
<keyword evidence="10" id="KW-0966">Cell projection</keyword>
<dbReference type="NCBIfam" id="TIGR03506">
    <property type="entry name" value="FlgEFG_subfam"/>
    <property type="match status" value="1"/>
</dbReference>
<gene>
    <name evidence="10" type="primary">flgE</name>
    <name evidence="10" type="ORF">GCM10022268_06940</name>
</gene>
<comment type="subcellular location">
    <subcellularLocation>
        <location evidence="1 5">Bacterial flagellum basal body</location>
    </subcellularLocation>
</comment>
<dbReference type="InterPro" id="IPR010930">
    <property type="entry name" value="Flg_bb/hook_C_dom"/>
</dbReference>
<evidence type="ECO:0000256" key="5">
    <source>
        <dbReference type="RuleBase" id="RU362116"/>
    </source>
</evidence>
<reference evidence="11" key="1">
    <citation type="journal article" date="2019" name="Int. J. Syst. Evol. Microbiol.">
        <title>The Global Catalogue of Microorganisms (GCM) 10K type strain sequencing project: providing services to taxonomists for standard genome sequencing and annotation.</title>
        <authorList>
            <consortium name="The Broad Institute Genomics Platform"/>
            <consortium name="The Broad Institute Genome Sequencing Center for Infectious Disease"/>
            <person name="Wu L."/>
            <person name="Ma J."/>
        </authorList>
    </citation>
    <scope>NUCLEOTIDE SEQUENCE [LARGE SCALE GENOMIC DNA]</scope>
    <source>
        <strain evidence="11">JCM 17498</strain>
    </source>
</reference>
<keyword evidence="10" id="KW-0969">Cilium</keyword>
<proteinExistence type="inferred from homology"/>
<dbReference type="Gene3D" id="2.60.98.20">
    <property type="entry name" value="Flagellar hook protein FlgE"/>
    <property type="match status" value="1"/>
</dbReference>
<evidence type="ECO:0000313" key="11">
    <source>
        <dbReference type="Proteomes" id="UP001500523"/>
    </source>
</evidence>
<dbReference type="InterPro" id="IPR001444">
    <property type="entry name" value="Flag_bb_rod_N"/>
</dbReference>
<organism evidence="10 11">
    <name type="scientific">Sphingomonas cynarae</name>
    <dbReference type="NCBI Taxonomy" id="930197"/>
    <lineage>
        <taxon>Bacteria</taxon>
        <taxon>Pseudomonadati</taxon>
        <taxon>Pseudomonadota</taxon>
        <taxon>Alphaproteobacteria</taxon>
        <taxon>Sphingomonadales</taxon>
        <taxon>Sphingomonadaceae</taxon>
        <taxon>Sphingomonas</taxon>
    </lineage>
</organism>
<dbReference type="PROSITE" id="PS00588">
    <property type="entry name" value="FLAGELLA_BB_ROD"/>
    <property type="match status" value="1"/>
</dbReference>
<dbReference type="InterPro" id="IPR053967">
    <property type="entry name" value="LlgE_F_G-like_D1"/>
</dbReference>
<dbReference type="Proteomes" id="UP001500523">
    <property type="component" value="Unassembled WGS sequence"/>
</dbReference>
<sequence>MYSALFSGVSGLKAEAAAMATVGDNIANINTVGYKSVDAQFSTMVADGKTGPNYVAGGVNAAPRALISQQGQLQASSSSTDLGIDGQGFFVTRSGKGADTSVALTRAGSFTPDKEGYLRNSAGLYLQGWRLDTQGNYNNTGSVNGLEPIRLNDLTGTAASTSSLTLRANLKSTATTFAGTYVAGNMATGAVAPTWSRSFDVYDAQGGSHQMTMGYLKTGPNTWQAEIYMQPPGDVSASNGTAVTNGLMQSGTIKFNPDGSLDKANSTAAVFDPVVPTWTNGAGAQPIVLSLGSDGKLDGLTQFNTDSSAINYTVNGGKLGNVASVQVSDTGKVSALFDDGTSRTVFQLPVATVPNPNALTRVSGNAFAVSEQSGSYAINAPGSLGAGAIQAFKLEASTSDLAQEFTNMIRFQRAYSAASKIITTVDDMLQEVSNLKR</sequence>
<dbReference type="EMBL" id="BAABBF010000002">
    <property type="protein sequence ID" value="GAA3699354.1"/>
    <property type="molecule type" value="Genomic_DNA"/>
</dbReference>
<dbReference type="InterPro" id="IPR037925">
    <property type="entry name" value="FlgE/F/G-like"/>
</dbReference>
<keyword evidence="10" id="KW-0282">Flagellum</keyword>
<evidence type="ECO:0000259" key="9">
    <source>
        <dbReference type="Pfam" id="PF22692"/>
    </source>
</evidence>
<dbReference type="Pfam" id="PF07559">
    <property type="entry name" value="FlgE_D2"/>
    <property type="match status" value="1"/>
</dbReference>
<dbReference type="SUPFAM" id="SSF117143">
    <property type="entry name" value="Flagellar hook protein flgE"/>
    <property type="match status" value="1"/>
</dbReference>
<dbReference type="InterPro" id="IPR011491">
    <property type="entry name" value="FlgE_D2"/>
</dbReference>
<dbReference type="PANTHER" id="PTHR30435:SF1">
    <property type="entry name" value="FLAGELLAR HOOK PROTEIN FLGE"/>
    <property type="match status" value="1"/>
</dbReference>
<feature type="domain" description="Flagellar basal-body/hook protein C-terminal" evidence="7">
    <location>
        <begin position="394"/>
        <end position="435"/>
    </location>
</feature>
<dbReference type="InterPro" id="IPR019776">
    <property type="entry name" value="Flagellar_basal_body_rod_CS"/>
</dbReference>